<comment type="caution">
    <text evidence="2">The sequence shown here is derived from an EMBL/GenBank/DDBJ whole genome shotgun (WGS) entry which is preliminary data.</text>
</comment>
<reference evidence="2 3" key="1">
    <citation type="submission" date="2013-03" db="EMBL/GenBank/DDBJ databases">
        <title>Assembly of a new bacterial strain Brevibacillus borstelensis AK1.</title>
        <authorList>
            <person name="Rajan I."/>
            <person name="PoliReddy D."/>
            <person name="Sugumar T."/>
            <person name="Rathinam K."/>
            <person name="Alqarawi S."/>
            <person name="Khalil A.B."/>
            <person name="Sivakumar N."/>
        </authorList>
    </citation>
    <scope>NUCLEOTIDE SEQUENCE [LARGE SCALE GENOMIC DNA]</scope>
    <source>
        <strain evidence="2 3">AK1</strain>
    </source>
</reference>
<dbReference type="SUPFAM" id="SSF56112">
    <property type="entry name" value="Protein kinase-like (PK-like)"/>
    <property type="match status" value="1"/>
</dbReference>
<dbReference type="STRING" id="1300222.I532_08812"/>
<dbReference type="InterPro" id="IPR002575">
    <property type="entry name" value="Aminoglycoside_PTrfase"/>
</dbReference>
<name>M8DH82_9BACL</name>
<gene>
    <name evidence="2" type="ORF">I532_08812</name>
</gene>
<dbReference type="PATRIC" id="fig|1300222.3.peg.1815"/>
<dbReference type="InterPro" id="IPR011009">
    <property type="entry name" value="Kinase-like_dom_sf"/>
</dbReference>
<evidence type="ECO:0000313" key="3">
    <source>
        <dbReference type="Proteomes" id="UP000012081"/>
    </source>
</evidence>
<evidence type="ECO:0000313" key="2">
    <source>
        <dbReference type="EMBL" id="EMT52868.1"/>
    </source>
</evidence>
<feature type="domain" description="Aminoglycoside phosphotransferase" evidence="1">
    <location>
        <begin position="1"/>
        <end position="111"/>
    </location>
</feature>
<dbReference type="Pfam" id="PF01636">
    <property type="entry name" value="APH"/>
    <property type="match status" value="1"/>
</dbReference>
<evidence type="ECO:0000259" key="1">
    <source>
        <dbReference type="Pfam" id="PF01636"/>
    </source>
</evidence>
<dbReference type="EMBL" id="APBN01000003">
    <property type="protein sequence ID" value="EMT52868.1"/>
    <property type="molecule type" value="Genomic_DNA"/>
</dbReference>
<organism evidence="2 3">
    <name type="scientific">Brevibacillus borstelensis AK1</name>
    <dbReference type="NCBI Taxonomy" id="1300222"/>
    <lineage>
        <taxon>Bacteria</taxon>
        <taxon>Bacillati</taxon>
        <taxon>Bacillota</taxon>
        <taxon>Bacilli</taxon>
        <taxon>Bacillales</taxon>
        <taxon>Paenibacillaceae</taxon>
        <taxon>Brevibacillus</taxon>
    </lineage>
</organism>
<accession>M8DH82</accession>
<keyword evidence="3" id="KW-1185">Reference proteome</keyword>
<dbReference type="Proteomes" id="UP000012081">
    <property type="component" value="Unassembled WGS sequence"/>
</dbReference>
<dbReference type="AlphaFoldDB" id="M8DH82"/>
<dbReference type="Gene3D" id="3.90.1200.10">
    <property type="match status" value="1"/>
</dbReference>
<sequence length="203" mass="22949">MHRLSAEDAIPFTSFSPWSMFGPTDDLAQDVCTLQKAVQASEANQSLWQEIYALYEKKRAFLEILWPDFPAEAVQGDFSLNNLLVDDDGSLCSIIDFHLAANDVFLCHFAGEAAFLAYEADRKDDDSEETGDLYFGAFAAGYFKNRQLHDLERDCLQDVLRIKRAFACHQVDDVLDKFNAGEISQVDMALEKIRFCLTKTLPV</sequence>
<proteinExistence type="predicted"/>
<protein>
    <recommendedName>
        <fullName evidence="1">Aminoglycoside phosphotransferase domain-containing protein</fullName>
    </recommendedName>
</protein>